<reference evidence="13" key="1">
    <citation type="submission" date="2017-05" db="EMBL/GenBank/DDBJ databases">
        <authorList>
            <person name="Kirkegaard R."/>
            <person name="Mcilroy J S."/>
        </authorList>
    </citation>
    <scope>NUCLEOTIDE SEQUENCE [LARGE SCALE GENOMIC DNA]</scope>
</reference>
<dbReference type="RefSeq" id="WP_087862768.1">
    <property type="nucleotide sequence ID" value="NZ_LT859958.1"/>
</dbReference>
<evidence type="ECO:0000256" key="9">
    <source>
        <dbReference type="ARBA" id="ARBA00023136"/>
    </source>
</evidence>
<feature type="transmembrane region" description="Helical" evidence="10">
    <location>
        <begin position="94"/>
        <end position="113"/>
    </location>
</feature>
<proteinExistence type="inferred from homology"/>
<feature type="transmembrane region" description="Helical" evidence="10">
    <location>
        <begin position="337"/>
        <end position="365"/>
    </location>
</feature>
<evidence type="ECO:0000313" key="12">
    <source>
        <dbReference type="EMBL" id="SMX54967.1"/>
    </source>
</evidence>
<dbReference type="InterPro" id="IPR044838">
    <property type="entry name" value="EGY1-like"/>
</dbReference>
<keyword evidence="6" id="KW-0378">Hydrolase</keyword>
<protein>
    <submittedName>
        <fullName evidence="12">Peptidase M50 family protein</fullName>
    </submittedName>
</protein>
<dbReference type="AlphaFoldDB" id="A0A1Y6K812"/>
<evidence type="ECO:0000313" key="13">
    <source>
        <dbReference type="Proteomes" id="UP000195514"/>
    </source>
</evidence>
<keyword evidence="7" id="KW-0809">Transit peptide</keyword>
<evidence type="ECO:0000256" key="4">
    <source>
        <dbReference type="ARBA" id="ARBA00022670"/>
    </source>
</evidence>
<feature type="transmembrane region" description="Helical" evidence="10">
    <location>
        <begin position="200"/>
        <end position="222"/>
    </location>
</feature>
<sequence>MQNQLLDALSVDTRSITHLVSKYFDIQSVVTGGPRHGFHVRYVGHLSTADSETAYNELADTLTPLGFLPLFREEEDGQVILITRQRPKVKMGPIWVNIVLFVLTLISVLFTGAQFSATEASTQMLNSLEGIVRFILQGWPFTVSLLGILLAHEFGHYLAGRARGVKVTLPYFIPFPFSYFGTMGAFISMKEVPKNKKHMLEIGIAGPLAGLLITLPVLAIGLHLSTVGPIAAEIAPGTVQLLEGNSVLYLLAKYITFGKLFPQPASYGGTAPIFYWLRYFFTGQPLPLGGIDVQIHPVAWAGWAGLFVTALNLIPVGQLDGGHILSMLLGKERSQKVFPFVLGGLFVLGFAWQGWWLWAALIFFFGRRYAEPLDQITPIDRKHKILGIIALVIFLLIFSPVPLVIVQ</sequence>
<dbReference type="GO" id="GO:0008233">
    <property type="term" value="F:peptidase activity"/>
    <property type="evidence" value="ECO:0007669"/>
    <property type="project" value="UniProtKB-KW"/>
</dbReference>
<organism evidence="12 13">
    <name type="scientific">Candidatus Brevifilum fermentans</name>
    <dbReference type="NCBI Taxonomy" id="1986204"/>
    <lineage>
        <taxon>Bacteria</taxon>
        <taxon>Bacillati</taxon>
        <taxon>Chloroflexota</taxon>
        <taxon>Anaerolineae</taxon>
        <taxon>Anaerolineales</taxon>
        <taxon>Anaerolineaceae</taxon>
        <taxon>Candidatus Brevifilum</taxon>
    </lineage>
</organism>
<comment type="subcellular location">
    <subcellularLocation>
        <location evidence="2">Membrane</location>
        <topology evidence="2">Multi-pass membrane protein</topology>
    </subcellularLocation>
</comment>
<name>A0A1Y6K812_9CHLR</name>
<evidence type="ECO:0000256" key="7">
    <source>
        <dbReference type="ARBA" id="ARBA00022946"/>
    </source>
</evidence>
<gene>
    <name evidence="12" type="ORF">CFX1CAM_1902</name>
</gene>
<comment type="cofactor">
    <cofactor evidence="1">
        <name>Zn(2+)</name>
        <dbReference type="ChEBI" id="CHEBI:29105"/>
    </cofactor>
</comment>
<evidence type="ECO:0000256" key="6">
    <source>
        <dbReference type="ARBA" id="ARBA00022801"/>
    </source>
</evidence>
<keyword evidence="9 10" id="KW-0472">Membrane</keyword>
<evidence type="ECO:0000256" key="2">
    <source>
        <dbReference type="ARBA" id="ARBA00004141"/>
    </source>
</evidence>
<dbReference type="OrthoDB" id="9774391at2"/>
<keyword evidence="13" id="KW-1185">Reference proteome</keyword>
<keyword evidence="5 10" id="KW-0812">Transmembrane</keyword>
<dbReference type="Proteomes" id="UP000195514">
    <property type="component" value="Chromosome I"/>
</dbReference>
<feature type="domain" description="Peptidase M50" evidence="11">
    <location>
        <begin position="141"/>
        <end position="337"/>
    </location>
</feature>
<accession>A0A1Y6K812</accession>
<feature type="transmembrane region" description="Helical" evidence="10">
    <location>
        <begin position="171"/>
        <end position="188"/>
    </location>
</feature>
<dbReference type="PANTHER" id="PTHR31412:SF0">
    <property type="entry name" value="ZINC METALLOPROTEASE EGY1, CHLOROPLASTIC-RELATED"/>
    <property type="match status" value="1"/>
</dbReference>
<dbReference type="PANTHER" id="PTHR31412">
    <property type="entry name" value="ZINC METALLOPROTEASE EGY1"/>
    <property type="match status" value="1"/>
</dbReference>
<feature type="transmembrane region" description="Helical" evidence="10">
    <location>
        <begin position="298"/>
        <end position="316"/>
    </location>
</feature>
<evidence type="ECO:0000256" key="10">
    <source>
        <dbReference type="SAM" id="Phobius"/>
    </source>
</evidence>
<evidence type="ECO:0000256" key="3">
    <source>
        <dbReference type="ARBA" id="ARBA00007931"/>
    </source>
</evidence>
<dbReference type="Pfam" id="PF02163">
    <property type="entry name" value="Peptidase_M50"/>
    <property type="match status" value="1"/>
</dbReference>
<evidence type="ECO:0000256" key="8">
    <source>
        <dbReference type="ARBA" id="ARBA00022989"/>
    </source>
</evidence>
<keyword evidence="8 10" id="KW-1133">Transmembrane helix</keyword>
<dbReference type="CDD" id="cd06160">
    <property type="entry name" value="S2P-M50_like_2"/>
    <property type="match status" value="1"/>
</dbReference>
<keyword evidence="4" id="KW-0645">Protease</keyword>
<dbReference type="GO" id="GO:0006508">
    <property type="term" value="P:proteolysis"/>
    <property type="evidence" value="ECO:0007669"/>
    <property type="project" value="UniProtKB-KW"/>
</dbReference>
<comment type="similarity">
    <text evidence="3">Belongs to the peptidase M50B family.</text>
</comment>
<dbReference type="InterPro" id="IPR008915">
    <property type="entry name" value="Peptidase_M50"/>
</dbReference>
<feature type="transmembrane region" description="Helical" evidence="10">
    <location>
        <begin position="134"/>
        <end position="151"/>
    </location>
</feature>
<evidence type="ECO:0000256" key="5">
    <source>
        <dbReference type="ARBA" id="ARBA00022692"/>
    </source>
</evidence>
<evidence type="ECO:0000259" key="11">
    <source>
        <dbReference type="Pfam" id="PF02163"/>
    </source>
</evidence>
<dbReference type="EMBL" id="LT859958">
    <property type="protein sequence ID" value="SMX54967.1"/>
    <property type="molecule type" value="Genomic_DNA"/>
</dbReference>
<dbReference type="GO" id="GO:0016020">
    <property type="term" value="C:membrane"/>
    <property type="evidence" value="ECO:0007669"/>
    <property type="project" value="UniProtKB-SubCell"/>
</dbReference>
<feature type="transmembrane region" description="Helical" evidence="10">
    <location>
        <begin position="385"/>
        <end position="406"/>
    </location>
</feature>
<dbReference type="KEGG" id="abat:CFX1CAM_1902"/>
<evidence type="ECO:0000256" key="1">
    <source>
        <dbReference type="ARBA" id="ARBA00001947"/>
    </source>
</evidence>